<protein>
    <submittedName>
        <fullName evidence="3">AMP-binding protein</fullName>
    </submittedName>
</protein>
<organism evidence="3 4">
    <name type="scientific">Umezawaea endophytica</name>
    <dbReference type="NCBI Taxonomy" id="1654476"/>
    <lineage>
        <taxon>Bacteria</taxon>
        <taxon>Bacillati</taxon>
        <taxon>Actinomycetota</taxon>
        <taxon>Actinomycetes</taxon>
        <taxon>Pseudonocardiales</taxon>
        <taxon>Pseudonocardiaceae</taxon>
        <taxon>Umezawaea</taxon>
    </lineage>
</organism>
<dbReference type="Pfam" id="PF13193">
    <property type="entry name" value="AMP-binding_C"/>
    <property type="match status" value="1"/>
</dbReference>
<accession>A0A9X2VLD2</accession>
<evidence type="ECO:0000313" key="3">
    <source>
        <dbReference type="EMBL" id="MCS7478631.1"/>
    </source>
</evidence>
<sequence length="456" mass="49475">MTLRVEDLIGDLLARGADDAPFLTHRHTVTRGELREAVAADARAFAASGVRRDSSVVLQAPPSFTQVQALLALWALGAQVMLVEPRLTPVELEALRVRCRAQFVVRAADVGRKLVRFRERFELVTTTHADGVAASTDHCLVQFSSGSTGQPKVIARTAESLRTEVEVFNRMPDLPVAGEKVLLLSSTAHSFGVAFGILRTLHVGVHLVFSTQESGQDVVGTAAEHGVVGITGLPLHYAALNQVQDPPALPALRWVLSGGELIQREVEERFTDLYGLPIGQGYGTTETGILTMDVTGLTRPSVGPVCDGVRLRVRDGQVEVGMDRSPYLVEPEKANYRDGWWRTSDRGELTADGLLTLHGRADSLVIFGGNNIDLLEIEDVLRTHPMVDEAIVVFDGAVEAYVATTSDDLDEATVTGWCAARMADFKRPSVVRVLRKLPRTPNGKLVRDRSVLAGTP</sequence>
<dbReference type="GO" id="GO:0016878">
    <property type="term" value="F:acid-thiol ligase activity"/>
    <property type="evidence" value="ECO:0007669"/>
    <property type="project" value="UniProtKB-ARBA"/>
</dbReference>
<dbReference type="Pfam" id="PF00501">
    <property type="entry name" value="AMP-binding"/>
    <property type="match status" value="1"/>
</dbReference>
<dbReference type="Gene3D" id="3.30.300.30">
    <property type="match status" value="1"/>
</dbReference>
<evidence type="ECO:0000259" key="2">
    <source>
        <dbReference type="Pfam" id="PF13193"/>
    </source>
</evidence>
<keyword evidence="4" id="KW-1185">Reference proteome</keyword>
<dbReference type="InterPro" id="IPR042099">
    <property type="entry name" value="ANL_N_sf"/>
</dbReference>
<dbReference type="RefSeq" id="WP_259624135.1">
    <property type="nucleotide sequence ID" value="NZ_JANYMP010000007.1"/>
</dbReference>
<dbReference type="Proteomes" id="UP001141259">
    <property type="component" value="Unassembled WGS sequence"/>
</dbReference>
<dbReference type="InterPro" id="IPR000873">
    <property type="entry name" value="AMP-dep_synth/lig_dom"/>
</dbReference>
<dbReference type="PANTHER" id="PTHR43767">
    <property type="entry name" value="LONG-CHAIN-FATTY-ACID--COA LIGASE"/>
    <property type="match status" value="1"/>
</dbReference>
<name>A0A9X2VLD2_9PSEU</name>
<dbReference type="AlphaFoldDB" id="A0A9X2VLD2"/>
<reference evidence="3" key="1">
    <citation type="submission" date="2022-08" db="EMBL/GenBank/DDBJ databases">
        <authorList>
            <person name="Tistechok S."/>
            <person name="Samborskyy M."/>
            <person name="Roman I."/>
        </authorList>
    </citation>
    <scope>NUCLEOTIDE SEQUENCE</scope>
    <source>
        <strain evidence="3">DSM 103496</strain>
    </source>
</reference>
<proteinExistence type="predicted"/>
<dbReference type="Gene3D" id="3.40.50.12780">
    <property type="entry name" value="N-terminal domain of ligase-like"/>
    <property type="match status" value="1"/>
</dbReference>
<dbReference type="InterPro" id="IPR020845">
    <property type="entry name" value="AMP-binding_CS"/>
</dbReference>
<dbReference type="InterPro" id="IPR045851">
    <property type="entry name" value="AMP-bd_C_sf"/>
</dbReference>
<evidence type="ECO:0000259" key="1">
    <source>
        <dbReference type="Pfam" id="PF00501"/>
    </source>
</evidence>
<dbReference type="InterPro" id="IPR050237">
    <property type="entry name" value="ATP-dep_AMP-bd_enzyme"/>
</dbReference>
<evidence type="ECO:0000313" key="4">
    <source>
        <dbReference type="Proteomes" id="UP001141259"/>
    </source>
</evidence>
<dbReference type="InterPro" id="IPR025110">
    <property type="entry name" value="AMP-bd_C"/>
</dbReference>
<dbReference type="SUPFAM" id="SSF56801">
    <property type="entry name" value="Acetyl-CoA synthetase-like"/>
    <property type="match status" value="1"/>
</dbReference>
<dbReference type="CDD" id="cd04433">
    <property type="entry name" value="AFD_class_I"/>
    <property type="match status" value="1"/>
</dbReference>
<feature type="domain" description="AMP-binding enzyme C-terminal" evidence="2">
    <location>
        <begin position="376"/>
        <end position="444"/>
    </location>
</feature>
<dbReference type="PROSITE" id="PS00455">
    <property type="entry name" value="AMP_BINDING"/>
    <property type="match status" value="1"/>
</dbReference>
<feature type="domain" description="AMP-dependent synthetase/ligase" evidence="1">
    <location>
        <begin position="18"/>
        <end position="316"/>
    </location>
</feature>
<comment type="caution">
    <text evidence="3">The sequence shown here is derived from an EMBL/GenBank/DDBJ whole genome shotgun (WGS) entry which is preliminary data.</text>
</comment>
<gene>
    <name evidence="3" type="ORF">NZH93_17355</name>
</gene>
<dbReference type="EMBL" id="JANYMP010000007">
    <property type="protein sequence ID" value="MCS7478631.1"/>
    <property type="molecule type" value="Genomic_DNA"/>
</dbReference>
<dbReference type="PANTHER" id="PTHR43767:SF1">
    <property type="entry name" value="NONRIBOSOMAL PEPTIDE SYNTHASE PES1 (EUROFUNG)-RELATED"/>
    <property type="match status" value="1"/>
</dbReference>